<dbReference type="EMBL" id="GG745350">
    <property type="protein sequence ID" value="KNE66357.1"/>
    <property type="molecule type" value="Genomic_DNA"/>
</dbReference>
<feature type="region of interest" description="Disordered" evidence="1">
    <location>
        <begin position="227"/>
        <end position="256"/>
    </location>
</feature>
<name>A0A0L0SV13_ALLM3</name>
<gene>
    <name evidence="2" type="ORF">AMAG_11500</name>
</gene>
<sequence>MSSLSTSLLAPPSLGVSPAIAVSPVSSPMAASPVHSPSDLPAADAMQLDVHDDDMDAVMNDGAGADDNEDALLAVMDDDFDDSDVEMGVTTPVARAEHPPVVQLLATVSSESPVVQMPTPVSPLSAASVLADPIPPLMVESHVTETVAATVDSADLAMTEHVSTDLTAEVPSPLSSLEADDVVEVSAPTDAITASLVSSQAPDSCIDSAAHADDKFDLSHSYDHHDDDELDFSKLPSSDGDVDEGHQDGEEGEEEDELEAAALLKYDDHTYTLFTDEGTTAGTALFATTDLFYDEPINDLIRQLKAHFGLAQAEVALRFDHLEGLTIHEETDIAHSNHLVNFANLLRTLAPDSDTPLTMTLQVLGESAQWKLDQLVRRAQALLEEEEDEYLQDDDEHVPFEHDEKHLDNDDDFALDAPGETNSQPQQHQTEIVHEADGAQGAQQPPAASSESHLTNQTKAQISPAHTPTTTTTNPPPRTSSTTLLPASPTSVSPVPVGDATVAYPTLTVDAVVANGHRPQVTSAADAMQPHVHEDDDGLVAYEEDASADDHTSSGRAAPLSPTADHVLPARYGASPTVSPQHSVFSVAAATSASAPMSPRMGAAAVVVPTRPGLVASPSLVGAALGAVAAATTICGALFAPVQADGAETEEVASETVGDAAPAAVPSVMEAPLHGSRKRGLELDAGAALSPKKPRLDVAADVQDQ</sequence>
<accession>A0A0L0SV13</accession>
<feature type="compositionally biased region" description="Low complexity" evidence="1">
    <location>
        <begin position="438"/>
        <end position="448"/>
    </location>
</feature>
<dbReference type="OrthoDB" id="5595038at2759"/>
<feature type="compositionally biased region" description="Low complexity" evidence="1">
    <location>
        <begin position="25"/>
        <end position="38"/>
    </location>
</feature>
<proteinExistence type="predicted"/>
<dbReference type="AlphaFoldDB" id="A0A0L0SV13"/>
<keyword evidence="3" id="KW-1185">Reference proteome</keyword>
<feature type="region of interest" description="Disordered" evidence="1">
    <location>
        <begin position="25"/>
        <end position="45"/>
    </location>
</feature>
<reference evidence="2 3" key="1">
    <citation type="submission" date="2009-11" db="EMBL/GenBank/DDBJ databases">
        <title>Annotation of Allomyces macrogynus ATCC 38327.</title>
        <authorList>
            <consortium name="The Broad Institute Genome Sequencing Platform"/>
            <person name="Russ C."/>
            <person name="Cuomo C."/>
            <person name="Burger G."/>
            <person name="Gray M.W."/>
            <person name="Holland P.W.H."/>
            <person name="King N."/>
            <person name="Lang F.B.F."/>
            <person name="Roger A.J."/>
            <person name="Ruiz-Trillo I."/>
            <person name="Young S.K."/>
            <person name="Zeng Q."/>
            <person name="Gargeya S."/>
            <person name="Fitzgerald M."/>
            <person name="Haas B."/>
            <person name="Abouelleil A."/>
            <person name="Alvarado L."/>
            <person name="Arachchi H.M."/>
            <person name="Berlin A."/>
            <person name="Chapman S.B."/>
            <person name="Gearin G."/>
            <person name="Goldberg J."/>
            <person name="Griggs A."/>
            <person name="Gujja S."/>
            <person name="Hansen M."/>
            <person name="Heiman D."/>
            <person name="Howarth C."/>
            <person name="Larimer J."/>
            <person name="Lui A."/>
            <person name="MacDonald P.J.P."/>
            <person name="McCowen C."/>
            <person name="Montmayeur A."/>
            <person name="Murphy C."/>
            <person name="Neiman D."/>
            <person name="Pearson M."/>
            <person name="Priest M."/>
            <person name="Roberts A."/>
            <person name="Saif S."/>
            <person name="Shea T."/>
            <person name="Sisk P."/>
            <person name="Stolte C."/>
            <person name="Sykes S."/>
            <person name="Wortman J."/>
            <person name="Nusbaum C."/>
            <person name="Birren B."/>
        </authorList>
    </citation>
    <scope>NUCLEOTIDE SEQUENCE [LARGE SCALE GENOMIC DNA]</scope>
    <source>
        <strain evidence="2 3">ATCC 38327</strain>
    </source>
</reference>
<feature type="region of interest" description="Disordered" evidence="1">
    <location>
        <begin position="402"/>
        <end position="493"/>
    </location>
</feature>
<feature type="compositionally biased region" description="Polar residues" evidence="1">
    <location>
        <begin position="449"/>
        <end position="461"/>
    </location>
</feature>
<protein>
    <submittedName>
        <fullName evidence="2">Uncharacterized protein</fullName>
    </submittedName>
</protein>
<feature type="compositionally biased region" description="Polar residues" evidence="1">
    <location>
        <begin position="420"/>
        <end position="430"/>
    </location>
</feature>
<reference evidence="3" key="2">
    <citation type="submission" date="2009-11" db="EMBL/GenBank/DDBJ databases">
        <title>The Genome Sequence of Allomyces macrogynus strain ATCC 38327.</title>
        <authorList>
            <consortium name="The Broad Institute Genome Sequencing Platform"/>
            <person name="Russ C."/>
            <person name="Cuomo C."/>
            <person name="Shea T."/>
            <person name="Young S.K."/>
            <person name="Zeng Q."/>
            <person name="Koehrsen M."/>
            <person name="Haas B."/>
            <person name="Borodovsky M."/>
            <person name="Guigo R."/>
            <person name="Alvarado L."/>
            <person name="Berlin A."/>
            <person name="Borenstein D."/>
            <person name="Chen Z."/>
            <person name="Engels R."/>
            <person name="Freedman E."/>
            <person name="Gellesch M."/>
            <person name="Goldberg J."/>
            <person name="Griggs A."/>
            <person name="Gujja S."/>
            <person name="Heiman D."/>
            <person name="Hepburn T."/>
            <person name="Howarth C."/>
            <person name="Jen D."/>
            <person name="Larson L."/>
            <person name="Lewis B."/>
            <person name="Mehta T."/>
            <person name="Park D."/>
            <person name="Pearson M."/>
            <person name="Roberts A."/>
            <person name="Saif S."/>
            <person name="Shenoy N."/>
            <person name="Sisk P."/>
            <person name="Stolte C."/>
            <person name="Sykes S."/>
            <person name="Walk T."/>
            <person name="White J."/>
            <person name="Yandava C."/>
            <person name="Burger G."/>
            <person name="Gray M.W."/>
            <person name="Holland P.W.H."/>
            <person name="King N."/>
            <person name="Lang F.B.F."/>
            <person name="Roger A.J."/>
            <person name="Ruiz-Trillo I."/>
            <person name="Lander E."/>
            <person name="Nusbaum C."/>
        </authorList>
    </citation>
    <scope>NUCLEOTIDE SEQUENCE [LARGE SCALE GENOMIC DNA]</scope>
    <source>
        <strain evidence="3">ATCC 38327</strain>
    </source>
</reference>
<evidence type="ECO:0000313" key="2">
    <source>
        <dbReference type="EMBL" id="KNE66357.1"/>
    </source>
</evidence>
<dbReference type="Proteomes" id="UP000054350">
    <property type="component" value="Unassembled WGS sequence"/>
</dbReference>
<evidence type="ECO:0000256" key="1">
    <source>
        <dbReference type="SAM" id="MobiDB-lite"/>
    </source>
</evidence>
<feature type="compositionally biased region" description="Low complexity" evidence="1">
    <location>
        <begin position="463"/>
        <end position="493"/>
    </location>
</feature>
<evidence type="ECO:0000313" key="3">
    <source>
        <dbReference type="Proteomes" id="UP000054350"/>
    </source>
</evidence>
<organism evidence="2 3">
    <name type="scientific">Allomyces macrogynus (strain ATCC 38327)</name>
    <name type="common">Allomyces javanicus var. macrogynus</name>
    <dbReference type="NCBI Taxonomy" id="578462"/>
    <lineage>
        <taxon>Eukaryota</taxon>
        <taxon>Fungi</taxon>
        <taxon>Fungi incertae sedis</taxon>
        <taxon>Blastocladiomycota</taxon>
        <taxon>Blastocladiomycetes</taxon>
        <taxon>Blastocladiales</taxon>
        <taxon>Blastocladiaceae</taxon>
        <taxon>Allomyces</taxon>
    </lineage>
</organism>
<dbReference type="VEuPathDB" id="FungiDB:AMAG_11500"/>